<feature type="transmembrane region" description="Helical" evidence="2">
    <location>
        <begin position="51"/>
        <end position="71"/>
    </location>
</feature>
<dbReference type="InterPro" id="IPR037185">
    <property type="entry name" value="EmrE-like"/>
</dbReference>
<feature type="region of interest" description="Disordered" evidence="1">
    <location>
        <begin position="401"/>
        <end position="424"/>
    </location>
</feature>
<proteinExistence type="predicted"/>
<feature type="transmembrane region" description="Helical" evidence="2">
    <location>
        <begin position="124"/>
        <end position="146"/>
    </location>
</feature>
<keyword evidence="5" id="KW-1185">Reference proteome</keyword>
<dbReference type="VEuPathDB" id="TrichDB:TVAGG3_0185920"/>
<dbReference type="Proteomes" id="UP000001542">
    <property type="component" value="Unassembled WGS sequence"/>
</dbReference>
<dbReference type="PANTHER" id="PTHR13146:SF0">
    <property type="entry name" value="SOLUTE CARRIER FAMILY 35 MEMBER F6"/>
    <property type="match status" value="1"/>
</dbReference>
<dbReference type="OrthoDB" id="29773at2759"/>
<keyword evidence="2" id="KW-0472">Membrane</keyword>
<dbReference type="RefSeq" id="XP_001327296.1">
    <property type="nucleotide sequence ID" value="XM_001327261.1"/>
</dbReference>
<evidence type="ECO:0000256" key="2">
    <source>
        <dbReference type="SAM" id="Phobius"/>
    </source>
</evidence>
<dbReference type="VEuPathDB" id="TrichDB:TVAG_019740"/>
<feature type="compositionally biased region" description="Basic and acidic residues" evidence="1">
    <location>
        <begin position="407"/>
        <end position="417"/>
    </location>
</feature>
<gene>
    <name evidence="4" type="ORF">TVAG_019740</name>
</gene>
<feature type="transmembrane region" description="Helical" evidence="2">
    <location>
        <begin position="360"/>
        <end position="379"/>
    </location>
</feature>
<evidence type="ECO:0000313" key="4">
    <source>
        <dbReference type="EMBL" id="EAY15073.1"/>
    </source>
</evidence>
<feature type="transmembrane region" description="Helical" evidence="2">
    <location>
        <begin position="210"/>
        <end position="234"/>
    </location>
</feature>
<reference evidence="4" key="2">
    <citation type="journal article" date="2007" name="Science">
        <title>Draft genome sequence of the sexually transmitted pathogen Trichomonas vaginalis.</title>
        <authorList>
            <person name="Carlton J.M."/>
            <person name="Hirt R.P."/>
            <person name="Silva J.C."/>
            <person name="Delcher A.L."/>
            <person name="Schatz M."/>
            <person name="Zhao Q."/>
            <person name="Wortman J.R."/>
            <person name="Bidwell S.L."/>
            <person name="Alsmark U.C.M."/>
            <person name="Besteiro S."/>
            <person name="Sicheritz-Ponten T."/>
            <person name="Noel C.J."/>
            <person name="Dacks J.B."/>
            <person name="Foster P.G."/>
            <person name="Simillion C."/>
            <person name="Van de Peer Y."/>
            <person name="Miranda-Saavedra D."/>
            <person name="Barton G.J."/>
            <person name="Westrop G.D."/>
            <person name="Mueller S."/>
            <person name="Dessi D."/>
            <person name="Fiori P.L."/>
            <person name="Ren Q."/>
            <person name="Paulsen I."/>
            <person name="Zhang H."/>
            <person name="Bastida-Corcuera F.D."/>
            <person name="Simoes-Barbosa A."/>
            <person name="Brown M.T."/>
            <person name="Hayes R.D."/>
            <person name="Mukherjee M."/>
            <person name="Okumura C.Y."/>
            <person name="Schneider R."/>
            <person name="Smith A.J."/>
            <person name="Vanacova S."/>
            <person name="Villalvazo M."/>
            <person name="Haas B.J."/>
            <person name="Pertea M."/>
            <person name="Feldblyum T.V."/>
            <person name="Utterback T.R."/>
            <person name="Shu C.L."/>
            <person name="Osoegawa K."/>
            <person name="de Jong P.J."/>
            <person name="Hrdy I."/>
            <person name="Horvathova L."/>
            <person name="Zubacova Z."/>
            <person name="Dolezal P."/>
            <person name="Malik S.B."/>
            <person name="Logsdon J.M. Jr."/>
            <person name="Henze K."/>
            <person name="Gupta A."/>
            <person name="Wang C.C."/>
            <person name="Dunne R.L."/>
            <person name="Upcroft J.A."/>
            <person name="Upcroft P."/>
            <person name="White O."/>
            <person name="Salzberg S.L."/>
            <person name="Tang P."/>
            <person name="Chiu C.-H."/>
            <person name="Lee Y.-S."/>
            <person name="Embley T.M."/>
            <person name="Coombs G.H."/>
            <person name="Mottram J.C."/>
            <person name="Tachezy J."/>
            <person name="Fraser-Liggett C.M."/>
            <person name="Johnson P.J."/>
        </authorList>
    </citation>
    <scope>NUCLEOTIDE SEQUENCE [LARGE SCALE GENOMIC DNA]</scope>
    <source>
        <strain evidence="4">G3</strain>
    </source>
</reference>
<dbReference type="Pfam" id="PF00892">
    <property type="entry name" value="EamA"/>
    <property type="match status" value="1"/>
</dbReference>
<evidence type="ECO:0000259" key="3">
    <source>
        <dbReference type="Pfam" id="PF00892"/>
    </source>
</evidence>
<dbReference type="Gene3D" id="1.10.3730.20">
    <property type="match status" value="1"/>
</dbReference>
<dbReference type="PANTHER" id="PTHR13146">
    <property type="match status" value="1"/>
</dbReference>
<feature type="transmembrane region" description="Helical" evidence="2">
    <location>
        <begin position="152"/>
        <end position="171"/>
    </location>
</feature>
<feature type="transmembrane region" description="Helical" evidence="2">
    <location>
        <begin position="246"/>
        <end position="271"/>
    </location>
</feature>
<dbReference type="AlphaFoldDB" id="A2DX46"/>
<reference evidence="4" key="1">
    <citation type="submission" date="2006-10" db="EMBL/GenBank/DDBJ databases">
        <authorList>
            <person name="Amadeo P."/>
            <person name="Zhao Q."/>
            <person name="Wortman J."/>
            <person name="Fraser-Liggett C."/>
            <person name="Carlton J."/>
        </authorList>
    </citation>
    <scope>NUCLEOTIDE SEQUENCE</scope>
    <source>
        <strain evidence="4">G3</strain>
    </source>
</reference>
<dbReference type="OMA" id="TIVVWIT"/>
<feature type="transmembrane region" description="Helical" evidence="2">
    <location>
        <begin position="326"/>
        <end position="348"/>
    </location>
</feature>
<feature type="transmembrane region" description="Helical" evidence="2">
    <location>
        <begin position="299"/>
        <end position="319"/>
    </location>
</feature>
<dbReference type="InterPro" id="IPR000620">
    <property type="entry name" value="EamA_dom"/>
</dbReference>
<organism evidence="4 5">
    <name type="scientific">Trichomonas vaginalis (strain ATCC PRA-98 / G3)</name>
    <dbReference type="NCBI Taxonomy" id="412133"/>
    <lineage>
        <taxon>Eukaryota</taxon>
        <taxon>Metamonada</taxon>
        <taxon>Parabasalia</taxon>
        <taxon>Trichomonadida</taxon>
        <taxon>Trichomonadidae</taxon>
        <taxon>Trichomonas</taxon>
    </lineage>
</organism>
<accession>A2DX46</accession>
<evidence type="ECO:0000256" key="1">
    <source>
        <dbReference type="SAM" id="MobiDB-lite"/>
    </source>
</evidence>
<feature type="transmembrane region" description="Helical" evidence="2">
    <location>
        <begin position="178"/>
        <end position="198"/>
    </location>
</feature>
<keyword evidence="2" id="KW-1133">Transmembrane helix</keyword>
<dbReference type="GO" id="GO:0016020">
    <property type="term" value="C:membrane"/>
    <property type="evidence" value="ECO:0000318"/>
    <property type="project" value="GO_Central"/>
</dbReference>
<dbReference type="eggNOG" id="KOG3912">
    <property type="taxonomic scope" value="Eukaryota"/>
</dbReference>
<dbReference type="STRING" id="5722.A2DX46"/>
<protein>
    <recommendedName>
        <fullName evidence="3">EamA domain-containing protein</fullName>
    </recommendedName>
</protein>
<name>A2DX46_TRIV3</name>
<dbReference type="KEGG" id="tva:4773073"/>
<dbReference type="InParanoid" id="A2DX46"/>
<dbReference type="SUPFAM" id="SSF103481">
    <property type="entry name" value="Multidrug resistance efflux transporter EmrE"/>
    <property type="match status" value="1"/>
</dbReference>
<evidence type="ECO:0000313" key="5">
    <source>
        <dbReference type="Proteomes" id="UP000001542"/>
    </source>
</evidence>
<keyword evidence="2" id="KW-0812">Transmembrane</keyword>
<sequence>MSCSWRQIVVASIMLATGTIDTTTRKVMYQTDCINIDGGTEKFDKAWLCTFIMFLAEFFCMIIYLLCALYYRCTQKKVDEEEISEAIDQEEKKTFDASKVKITFVTREEAIHNPTGGLNWIYPLYIFLFSACDLLGTTFMGIGLVYCDASVIQILRGFVIVFTMLLSWIFLHRRPNRWQVTGVIFALLGLCMVGGSAIGQDTMTSGGPKFPANALLGIALTLLGQIFSAIQFVFEEKLLKGIISPIPPLFLVGSEGLAGSILSLCIALPVVNAIKGSDHGSLENWRNALYVTVHTKQVLILQIITLFSIAFFNWSSFLYAKMASAIARTFISASVTIVVWITMAIVYYATHGEYGEGFHLWSILEAVGFIVMMLGTTTFNNIASVGEKITSVLCCCLGPREEDDSKELDSSSKKDSSDEAQAEL</sequence>
<feature type="domain" description="EamA" evidence="3">
    <location>
        <begin position="116"/>
        <end position="193"/>
    </location>
</feature>
<dbReference type="EMBL" id="DS113261">
    <property type="protein sequence ID" value="EAY15073.1"/>
    <property type="molecule type" value="Genomic_DNA"/>
</dbReference>